<protein>
    <submittedName>
        <fullName evidence="1">Uncharacterized protein</fullName>
    </submittedName>
</protein>
<dbReference type="EMBL" id="FUEG01000026">
    <property type="protein sequence ID" value="SJL14920.1"/>
    <property type="molecule type" value="Genomic_DNA"/>
</dbReference>
<gene>
    <name evidence="1" type="ORF">ARMOST_18396</name>
</gene>
<sequence>MRPSAILSALKSFRDKHNIFTNKPNDWEFAKKCIQAHVDARNMESKRQVKVAEVRSGLHTGPVDPNPHYTVDFLKEDGTHVTSQHVYVPSST</sequence>
<dbReference type="OrthoDB" id="2790530at2759"/>
<keyword evidence="2" id="KW-1185">Reference proteome</keyword>
<accession>A0A284S1M9</accession>
<organism evidence="1 2">
    <name type="scientific">Armillaria ostoyae</name>
    <name type="common">Armillaria root rot fungus</name>
    <dbReference type="NCBI Taxonomy" id="47428"/>
    <lineage>
        <taxon>Eukaryota</taxon>
        <taxon>Fungi</taxon>
        <taxon>Dikarya</taxon>
        <taxon>Basidiomycota</taxon>
        <taxon>Agaricomycotina</taxon>
        <taxon>Agaricomycetes</taxon>
        <taxon>Agaricomycetidae</taxon>
        <taxon>Agaricales</taxon>
        <taxon>Marasmiineae</taxon>
        <taxon>Physalacriaceae</taxon>
        <taxon>Armillaria</taxon>
    </lineage>
</organism>
<dbReference type="AlphaFoldDB" id="A0A284S1M9"/>
<reference evidence="2" key="1">
    <citation type="journal article" date="2017" name="Nat. Ecol. Evol.">
        <title>Genome expansion and lineage-specific genetic innovations in the forest pathogenic fungi Armillaria.</title>
        <authorList>
            <person name="Sipos G."/>
            <person name="Prasanna A.N."/>
            <person name="Walter M.C."/>
            <person name="O'Connor E."/>
            <person name="Balint B."/>
            <person name="Krizsan K."/>
            <person name="Kiss B."/>
            <person name="Hess J."/>
            <person name="Varga T."/>
            <person name="Slot J."/>
            <person name="Riley R."/>
            <person name="Boka B."/>
            <person name="Rigling D."/>
            <person name="Barry K."/>
            <person name="Lee J."/>
            <person name="Mihaltcheva S."/>
            <person name="LaButti K."/>
            <person name="Lipzen A."/>
            <person name="Waldron R."/>
            <person name="Moloney N.M."/>
            <person name="Sperisen C."/>
            <person name="Kredics L."/>
            <person name="Vagvoelgyi C."/>
            <person name="Patrignani A."/>
            <person name="Fitzpatrick D."/>
            <person name="Nagy I."/>
            <person name="Doyle S."/>
            <person name="Anderson J.B."/>
            <person name="Grigoriev I.V."/>
            <person name="Gueldener U."/>
            <person name="Muensterkoetter M."/>
            <person name="Nagy L.G."/>
        </authorList>
    </citation>
    <scope>NUCLEOTIDE SEQUENCE [LARGE SCALE GENOMIC DNA]</scope>
    <source>
        <strain evidence="2">C18/9</strain>
    </source>
</reference>
<evidence type="ECO:0000313" key="1">
    <source>
        <dbReference type="EMBL" id="SJL14920.1"/>
    </source>
</evidence>
<name>A0A284S1M9_ARMOS</name>
<evidence type="ECO:0000313" key="2">
    <source>
        <dbReference type="Proteomes" id="UP000219338"/>
    </source>
</evidence>
<dbReference type="Proteomes" id="UP000219338">
    <property type="component" value="Unassembled WGS sequence"/>
</dbReference>
<proteinExistence type="predicted"/>